<dbReference type="GO" id="GO:0006040">
    <property type="term" value="P:amino sugar metabolic process"/>
    <property type="evidence" value="ECO:0007669"/>
    <property type="project" value="InterPro"/>
</dbReference>
<dbReference type="NCBIfam" id="NF007148">
    <property type="entry name" value="PRK09585.3-2"/>
    <property type="match status" value="1"/>
</dbReference>
<evidence type="ECO:0000313" key="3">
    <source>
        <dbReference type="Proteomes" id="UP000241848"/>
    </source>
</evidence>
<name>A0A2T2WJX6_9FIRM</name>
<evidence type="ECO:0000256" key="1">
    <source>
        <dbReference type="HAMAP-Rule" id="MF_01270"/>
    </source>
</evidence>
<evidence type="ECO:0000313" key="2">
    <source>
        <dbReference type="EMBL" id="PSR22549.1"/>
    </source>
</evidence>
<reference evidence="2 3" key="1">
    <citation type="journal article" date="2014" name="BMC Genomics">
        <title>Comparison of environmental and isolate Sulfobacillus genomes reveals diverse carbon, sulfur, nitrogen, and hydrogen metabolisms.</title>
        <authorList>
            <person name="Justice N.B."/>
            <person name="Norman A."/>
            <person name="Brown C.T."/>
            <person name="Singh A."/>
            <person name="Thomas B.C."/>
            <person name="Banfield J.F."/>
        </authorList>
    </citation>
    <scope>NUCLEOTIDE SEQUENCE [LARGE SCALE GENOMIC DNA]</scope>
    <source>
        <strain evidence="2">AMDSBA3</strain>
    </source>
</reference>
<dbReference type="UniPathway" id="UPA00544"/>
<proteinExistence type="inferred from homology"/>
<dbReference type="SUPFAM" id="SSF53067">
    <property type="entry name" value="Actin-like ATPase domain"/>
    <property type="match status" value="1"/>
</dbReference>
<comment type="similarity">
    <text evidence="1">Belongs to the anhydro-N-acetylmuramic acid kinase family.</text>
</comment>
<keyword evidence="1" id="KW-0067">ATP-binding</keyword>
<dbReference type="CDD" id="cd24050">
    <property type="entry name" value="ASKHA_NBD_ANMK"/>
    <property type="match status" value="1"/>
</dbReference>
<dbReference type="EMBL" id="PXYV01000015">
    <property type="protein sequence ID" value="PSR22549.1"/>
    <property type="molecule type" value="Genomic_DNA"/>
</dbReference>
<organism evidence="2 3">
    <name type="scientific">Sulfobacillus acidophilus</name>
    <dbReference type="NCBI Taxonomy" id="53633"/>
    <lineage>
        <taxon>Bacteria</taxon>
        <taxon>Bacillati</taxon>
        <taxon>Bacillota</taxon>
        <taxon>Clostridia</taxon>
        <taxon>Eubacteriales</taxon>
        <taxon>Clostridiales Family XVII. Incertae Sedis</taxon>
        <taxon>Sulfobacillus</taxon>
    </lineage>
</organism>
<comment type="catalytic activity">
    <reaction evidence="1">
        <text>1,6-anhydro-N-acetyl-beta-muramate + ATP + H2O = N-acetyl-D-muramate 6-phosphate + ADP + H(+)</text>
        <dbReference type="Rhea" id="RHEA:24952"/>
        <dbReference type="ChEBI" id="CHEBI:15377"/>
        <dbReference type="ChEBI" id="CHEBI:15378"/>
        <dbReference type="ChEBI" id="CHEBI:30616"/>
        <dbReference type="ChEBI" id="CHEBI:58690"/>
        <dbReference type="ChEBI" id="CHEBI:58722"/>
        <dbReference type="ChEBI" id="CHEBI:456216"/>
        <dbReference type="EC" id="2.7.1.170"/>
    </reaction>
</comment>
<dbReference type="PANTHER" id="PTHR30605:SF0">
    <property type="entry name" value="ANHYDRO-N-ACETYLMURAMIC ACID KINASE"/>
    <property type="match status" value="1"/>
</dbReference>
<dbReference type="UniPathway" id="UPA00343"/>
<keyword evidence="1" id="KW-0119">Carbohydrate metabolism</keyword>
<feature type="binding site" evidence="1">
    <location>
        <begin position="29"/>
        <end position="36"/>
    </location>
    <ligand>
        <name>ATP</name>
        <dbReference type="ChEBI" id="CHEBI:30616"/>
    </ligand>
</feature>
<dbReference type="GO" id="GO:0005524">
    <property type="term" value="F:ATP binding"/>
    <property type="evidence" value="ECO:0007669"/>
    <property type="project" value="UniProtKB-UniRule"/>
</dbReference>
<accession>A0A2T2WJX6</accession>
<dbReference type="InterPro" id="IPR005338">
    <property type="entry name" value="Anhydro_N_Ac-Mur_kinase"/>
</dbReference>
<dbReference type="AlphaFoldDB" id="A0A2T2WJX6"/>
<dbReference type="Proteomes" id="UP000241848">
    <property type="component" value="Unassembled WGS sequence"/>
</dbReference>
<gene>
    <name evidence="1" type="primary">anmK</name>
    <name evidence="2" type="ORF">C7B45_06380</name>
</gene>
<dbReference type="GO" id="GO:0016773">
    <property type="term" value="F:phosphotransferase activity, alcohol group as acceptor"/>
    <property type="evidence" value="ECO:0007669"/>
    <property type="project" value="UniProtKB-UniRule"/>
</dbReference>
<sequence length="411" mass="44475">MTRKSGAMVGEFMKCVDTERRYVIGLMSGTSGDGIDAALVRIGRVGDHLTVSLEKALYEPYQTAERARIFAAFSSGFSAAQMGALNRDLGFWFARAVHHLLEEAGVAPDAVQVIGCHGQTIVHCPPGQSGDGSGFSIQIGDPAVIAGHTGIDVVSHFRANDMALGGQGAPMIPYFDYALFHSQTENRVILNIGGIANVTILNREMGPLEILGFDTGPGNMVLDGLTELATQGRLHYDRDGELARSGHVQADLLQQWLRHPYFDRHPPKSCGREQFGQSYCAQLFRDARLHGLSNADLLRTATELVGVSIARAIQPYVRSPWALIVSGGGIHNPVLMEVVEKYSHSMHGWESTEAFGVPGDFKEAMGFALFAWEFCQGVPTNVPCVTGARRLTMQGSWTPARTGTRLYGGAV</sequence>
<protein>
    <recommendedName>
        <fullName evidence="1">Anhydro-N-acetylmuramic acid kinase</fullName>
        <ecNumber evidence="1">2.7.1.170</ecNumber>
    </recommendedName>
    <alternativeName>
        <fullName evidence="1">AnhMurNAc kinase</fullName>
    </alternativeName>
</protein>
<dbReference type="Gene3D" id="3.30.420.40">
    <property type="match status" value="2"/>
</dbReference>
<dbReference type="HAMAP" id="MF_01270">
    <property type="entry name" value="AnhMurNAc_kinase"/>
    <property type="match status" value="1"/>
</dbReference>
<dbReference type="EC" id="2.7.1.170" evidence="1"/>
<dbReference type="Pfam" id="PF03702">
    <property type="entry name" value="AnmK"/>
    <property type="match status" value="1"/>
</dbReference>
<keyword evidence="1 2" id="KW-0418">Kinase</keyword>
<keyword evidence="1" id="KW-0808">Transferase</keyword>
<dbReference type="InterPro" id="IPR043129">
    <property type="entry name" value="ATPase_NBD"/>
</dbReference>
<comment type="caution">
    <text evidence="2">The sequence shown here is derived from an EMBL/GenBank/DDBJ whole genome shotgun (WGS) entry which is preliminary data.</text>
</comment>
<dbReference type="GO" id="GO:0009254">
    <property type="term" value="P:peptidoglycan turnover"/>
    <property type="evidence" value="ECO:0007669"/>
    <property type="project" value="UniProtKB-UniRule"/>
</dbReference>
<keyword evidence="1" id="KW-0547">Nucleotide-binding</keyword>
<comment type="pathway">
    <text evidence="1">Cell wall biogenesis; peptidoglycan recycling.</text>
</comment>
<comment type="pathway">
    <text evidence="1">Amino-sugar metabolism; 1,6-anhydro-N-acetylmuramate degradation.</text>
</comment>
<dbReference type="GO" id="GO:0016301">
    <property type="term" value="F:kinase activity"/>
    <property type="evidence" value="ECO:0007669"/>
    <property type="project" value="UniProtKB-KW"/>
</dbReference>
<dbReference type="PANTHER" id="PTHR30605">
    <property type="entry name" value="ANHYDRO-N-ACETYLMURAMIC ACID KINASE"/>
    <property type="match status" value="1"/>
</dbReference>
<dbReference type="GO" id="GO:0097175">
    <property type="term" value="P:1,6-anhydro-N-acetyl-beta-muramic acid catabolic process"/>
    <property type="evidence" value="ECO:0007669"/>
    <property type="project" value="UniProtKB-UniRule"/>
</dbReference>
<comment type="function">
    <text evidence="1">Catalyzes the specific phosphorylation of 1,6-anhydro-N-acetylmuramic acid (anhMurNAc) with the simultaneous cleavage of the 1,6-anhydro ring, generating MurNAc-6-P. Is required for the utilization of anhMurNAc either imported from the medium or derived from its own cell wall murein, and thus plays a role in cell wall recycling.</text>
</comment>